<dbReference type="EMBL" id="CACRUT010000013">
    <property type="protein sequence ID" value="VYU09806.1"/>
    <property type="molecule type" value="Genomic_DNA"/>
</dbReference>
<reference evidence="1" key="1">
    <citation type="submission" date="2019-11" db="EMBL/GenBank/DDBJ databases">
        <authorList>
            <person name="Feng L."/>
        </authorList>
    </citation>
    <scope>NUCLEOTIDE SEQUENCE</scope>
    <source>
        <strain evidence="1">PclaraLFYP37</strain>
    </source>
</reference>
<organism evidence="1">
    <name type="scientific">Paraprevotella clara</name>
    <dbReference type="NCBI Taxonomy" id="454154"/>
    <lineage>
        <taxon>Bacteria</taxon>
        <taxon>Pseudomonadati</taxon>
        <taxon>Bacteroidota</taxon>
        <taxon>Bacteroidia</taxon>
        <taxon>Bacteroidales</taxon>
        <taxon>Prevotellaceae</taxon>
        <taxon>Paraprevotella</taxon>
    </lineage>
</organism>
<dbReference type="AlphaFoldDB" id="A0A6N3BYH4"/>
<dbReference type="InterPro" id="IPR011990">
    <property type="entry name" value="TPR-like_helical_dom_sf"/>
</dbReference>
<sequence>MFGVCCQTLDGANVVREARKTIKNARYEENGDEAKKVRERLDAAEKSLMDALSGEKKVVKRAELYYTAALVQCRLNDIENEKIYLKRAYDTVLYYNSIYNAYKYFEKCDSVELASDYKGRFKFRSSARKRLLEHRANLLNGGRFYLRKKNYTEAFRFLDLYLSSAEYPALKSDFLNQTDTMYSRVAYWIIATGYHIGAYEGVIRYAPMALRYSKNQQYVQEYLCRSHLALNDTAAWVKELKRGIVNFPDHTYFFTSLQEFLNRKGKYDDALLFADRMIQYDPKNALFWYAKALVYMRKDDYKNCIANCDVVLTLDSMNIEANYFKGLAYCNMAKASSDAMKKSELKSAAYRKYRTEMMTYYALAEEPLEQVRRLSPDKASRWAPLLYQVYLNQNKGAEFDEMERIIRDIKKPEK</sequence>
<dbReference type="Gene3D" id="1.25.40.10">
    <property type="entry name" value="Tetratricopeptide repeat domain"/>
    <property type="match status" value="1"/>
</dbReference>
<dbReference type="Pfam" id="PF12895">
    <property type="entry name" value="ANAPC3"/>
    <property type="match status" value="1"/>
</dbReference>
<gene>
    <name evidence="1" type="ORF">PCLFYP37_01910</name>
</gene>
<accession>A0A6N3BYH4</accession>
<protein>
    <submittedName>
        <fullName evidence="1">Anaphase-promoting complex, cyclosome, subunit 3</fullName>
    </submittedName>
</protein>
<proteinExistence type="predicted"/>
<dbReference type="SUPFAM" id="SSF48452">
    <property type="entry name" value="TPR-like"/>
    <property type="match status" value="2"/>
</dbReference>
<name>A0A6N3BYH4_9BACT</name>
<evidence type="ECO:0000313" key="1">
    <source>
        <dbReference type="EMBL" id="VYU09806.1"/>
    </source>
</evidence>